<dbReference type="WBParaSite" id="SVE_0757300.1">
    <property type="protein sequence ID" value="SVE_0757300.1"/>
    <property type="gene ID" value="SVE_0757300"/>
</dbReference>
<evidence type="ECO:0000313" key="2">
    <source>
        <dbReference type="Proteomes" id="UP000035680"/>
    </source>
</evidence>
<keyword evidence="1" id="KW-1133">Transmembrane helix</keyword>
<sequence length="70" mass="8261">MVTNFFFILVACHSEKIDSICCALEGVENVSCLFLVITKVFFLFLLEFWWFREGNRKSIIYILKSVDLFL</sequence>
<protein>
    <submittedName>
        <fullName evidence="3">Secreted protein</fullName>
    </submittedName>
</protein>
<evidence type="ECO:0000313" key="3">
    <source>
        <dbReference type="WBParaSite" id="SVE_0757300.1"/>
    </source>
</evidence>
<accession>A0A0K0FFD1</accession>
<reference evidence="2" key="1">
    <citation type="submission" date="2014-07" db="EMBL/GenBank/DDBJ databases">
        <authorList>
            <person name="Martin A.A"/>
            <person name="De Silva N."/>
        </authorList>
    </citation>
    <scope>NUCLEOTIDE SEQUENCE</scope>
</reference>
<organism evidence="2 3">
    <name type="scientific">Strongyloides venezuelensis</name>
    <name type="common">Threadworm</name>
    <dbReference type="NCBI Taxonomy" id="75913"/>
    <lineage>
        <taxon>Eukaryota</taxon>
        <taxon>Metazoa</taxon>
        <taxon>Ecdysozoa</taxon>
        <taxon>Nematoda</taxon>
        <taxon>Chromadorea</taxon>
        <taxon>Rhabditida</taxon>
        <taxon>Tylenchina</taxon>
        <taxon>Panagrolaimomorpha</taxon>
        <taxon>Strongyloidoidea</taxon>
        <taxon>Strongyloididae</taxon>
        <taxon>Strongyloides</taxon>
    </lineage>
</organism>
<keyword evidence="1" id="KW-0812">Transmembrane</keyword>
<proteinExistence type="predicted"/>
<evidence type="ECO:0000256" key="1">
    <source>
        <dbReference type="SAM" id="Phobius"/>
    </source>
</evidence>
<dbReference type="Proteomes" id="UP000035680">
    <property type="component" value="Unassembled WGS sequence"/>
</dbReference>
<keyword evidence="2" id="KW-1185">Reference proteome</keyword>
<keyword evidence="1" id="KW-0472">Membrane</keyword>
<name>A0A0K0FFD1_STRVS</name>
<feature type="transmembrane region" description="Helical" evidence="1">
    <location>
        <begin position="33"/>
        <end position="51"/>
    </location>
</feature>
<dbReference type="AlphaFoldDB" id="A0A0K0FFD1"/>
<reference evidence="3" key="2">
    <citation type="submission" date="2015-08" db="UniProtKB">
        <authorList>
            <consortium name="WormBaseParasite"/>
        </authorList>
    </citation>
    <scope>IDENTIFICATION</scope>
</reference>